<evidence type="ECO:0000313" key="2">
    <source>
        <dbReference type="Proteomes" id="UP000634136"/>
    </source>
</evidence>
<dbReference type="AlphaFoldDB" id="A0A834WFE8"/>
<accession>A0A834WFE8</accession>
<dbReference type="EMBL" id="JAAIUW010000009">
    <property type="protein sequence ID" value="KAF7815134.1"/>
    <property type="molecule type" value="Genomic_DNA"/>
</dbReference>
<comment type="caution">
    <text evidence="1">The sequence shown here is derived from an EMBL/GenBank/DDBJ whole genome shotgun (WGS) entry which is preliminary data.</text>
</comment>
<gene>
    <name evidence="1" type="ORF">G2W53_029103</name>
</gene>
<reference evidence="1" key="1">
    <citation type="submission" date="2020-09" db="EMBL/GenBank/DDBJ databases">
        <title>Genome-Enabled Discovery of Anthraquinone Biosynthesis in Senna tora.</title>
        <authorList>
            <person name="Kang S.-H."/>
            <person name="Pandey R.P."/>
            <person name="Lee C.-M."/>
            <person name="Sim J.-S."/>
            <person name="Jeong J.-T."/>
            <person name="Choi B.-S."/>
            <person name="Jung M."/>
            <person name="Ginzburg D."/>
            <person name="Zhao K."/>
            <person name="Won S.Y."/>
            <person name="Oh T.-J."/>
            <person name="Yu Y."/>
            <person name="Kim N.-H."/>
            <person name="Lee O.R."/>
            <person name="Lee T.-H."/>
            <person name="Bashyal P."/>
            <person name="Kim T.-S."/>
            <person name="Lee W.-H."/>
            <person name="Kawkins C."/>
            <person name="Kim C.-K."/>
            <person name="Kim J.S."/>
            <person name="Ahn B.O."/>
            <person name="Rhee S.Y."/>
            <person name="Sohng J.K."/>
        </authorList>
    </citation>
    <scope>NUCLEOTIDE SEQUENCE</scope>
    <source>
        <tissue evidence="1">Leaf</tissue>
    </source>
</reference>
<proteinExistence type="predicted"/>
<name>A0A834WFE8_9FABA</name>
<evidence type="ECO:0000313" key="1">
    <source>
        <dbReference type="EMBL" id="KAF7815134.1"/>
    </source>
</evidence>
<dbReference type="PANTHER" id="PTHR47481:SF7">
    <property type="entry name" value="CCHC-TYPE DOMAIN-CONTAINING PROTEIN"/>
    <property type="match status" value="1"/>
</dbReference>
<dbReference type="PANTHER" id="PTHR47481">
    <property type="match status" value="1"/>
</dbReference>
<sequence>MQSTLILQDLWQAIEDKFAGSVTEEQRLMIKGAISMSVTDSVLREIAGEDTATKAWKKLEELYLAKSLTNRLYLNKRLYNLRMIEGTMVKSYLDEFNSIIMNLKNVDIKIEDEDQAVIVLCSLSPSYDTSVDSMLYGKESISLDDVSSALKSKELKKSFPDNKAEAKGGASSAKAFEVDFGFTSLVVGEDDVL</sequence>
<dbReference type="Pfam" id="PF14223">
    <property type="entry name" value="Retrotran_gag_2"/>
    <property type="match status" value="1"/>
</dbReference>
<dbReference type="OrthoDB" id="1434682at2759"/>
<dbReference type="Proteomes" id="UP000634136">
    <property type="component" value="Unassembled WGS sequence"/>
</dbReference>
<protein>
    <submittedName>
        <fullName evidence="1">Retrovirus-related Pol polyprotein from transposon TNT 1-94</fullName>
    </submittedName>
</protein>
<organism evidence="1 2">
    <name type="scientific">Senna tora</name>
    <dbReference type="NCBI Taxonomy" id="362788"/>
    <lineage>
        <taxon>Eukaryota</taxon>
        <taxon>Viridiplantae</taxon>
        <taxon>Streptophyta</taxon>
        <taxon>Embryophyta</taxon>
        <taxon>Tracheophyta</taxon>
        <taxon>Spermatophyta</taxon>
        <taxon>Magnoliopsida</taxon>
        <taxon>eudicotyledons</taxon>
        <taxon>Gunneridae</taxon>
        <taxon>Pentapetalae</taxon>
        <taxon>rosids</taxon>
        <taxon>fabids</taxon>
        <taxon>Fabales</taxon>
        <taxon>Fabaceae</taxon>
        <taxon>Caesalpinioideae</taxon>
        <taxon>Cassia clade</taxon>
        <taxon>Senna</taxon>
    </lineage>
</organism>
<keyword evidence="2" id="KW-1185">Reference proteome</keyword>